<organism evidence="8 9">
    <name type="scientific">Strongylus vulgaris</name>
    <name type="common">Blood worm</name>
    <dbReference type="NCBI Taxonomy" id="40348"/>
    <lineage>
        <taxon>Eukaryota</taxon>
        <taxon>Metazoa</taxon>
        <taxon>Ecdysozoa</taxon>
        <taxon>Nematoda</taxon>
        <taxon>Chromadorea</taxon>
        <taxon>Rhabditida</taxon>
        <taxon>Rhabditina</taxon>
        <taxon>Rhabditomorpha</taxon>
        <taxon>Strongyloidea</taxon>
        <taxon>Strongylidae</taxon>
        <taxon>Strongylus</taxon>
    </lineage>
</organism>
<accession>A0A3P7I6Q0</accession>
<name>A0A3P7I6Q0_STRVU</name>
<keyword evidence="6" id="KW-0496">Mitochondrion</keyword>
<evidence type="ECO:0000256" key="1">
    <source>
        <dbReference type="ARBA" id="ARBA00004173"/>
    </source>
</evidence>
<comment type="function">
    <text evidence="7">Mitochondrial ribosome (mitoribosome) assembly factor. Binds at the interface of the head and body domains of the mitochondrial small ribosomal subunit (mt-SSU), occluding the mRNA channel and preventing compaction of the head domain towards the body. Probable inactive methyltransferase: retains the characteristic folding and ability to bind S-adenosyl-L-methionine, but it probably lost its methyltransferase activity.</text>
</comment>
<protein>
    <submittedName>
        <fullName evidence="8">Uncharacterized protein</fullName>
    </submittedName>
</protein>
<dbReference type="GO" id="GO:0046872">
    <property type="term" value="F:metal ion binding"/>
    <property type="evidence" value="ECO:0007669"/>
    <property type="project" value="UniProtKB-KW"/>
</dbReference>
<keyword evidence="9" id="KW-1185">Reference proteome</keyword>
<gene>
    <name evidence="8" type="ORF">SVUK_LOCUS84</name>
</gene>
<evidence type="ECO:0000256" key="3">
    <source>
        <dbReference type="ARBA" id="ARBA00022946"/>
    </source>
</evidence>
<dbReference type="AlphaFoldDB" id="A0A3P7I6Q0"/>
<feature type="non-terminal residue" evidence="8">
    <location>
        <position position="1"/>
    </location>
</feature>
<reference evidence="8 9" key="1">
    <citation type="submission" date="2018-11" db="EMBL/GenBank/DDBJ databases">
        <authorList>
            <consortium name="Pathogen Informatics"/>
        </authorList>
    </citation>
    <scope>NUCLEOTIDE SEQUENCE [LARGE SCALE GENOMIC DNA]</scope>
</reference>
<dbReference type="EMBL" id="UYYB01000106">
    <property type="protein sequence ID" value="VDM65086.1"/>
    <property type="molecule type" value="Genomic_DNA"/>
</dbReference>
<dbReference type="GO" id="GO:0005739">
    <property type="term" value="C:mitochondrion"/>
    <property type="evidence" value="ECO:0007669"/>
    <property type="project" value="UniProtKB-SubCell"/>
</dbReference>
<evidence type="ECO:0000256" key="6">
    <source>
        <dbReference type="ARBA" id="ARBA00023128"/>
    </source>
</evidence>
<evidence type="ECO:0000313" key="8">
    <source>
        <dbReference type="EMBL" id="VDM65086.1"/>
    </source>
</evidence>
<evidence type="ECO:0000256" key="4">
    <source>
        <dbReference type="ARBA" id="ARBA00023004"/>
    </source>
</evidence>
<keyword evidence="5" id="KW-0411">Iron-sulfur</keyword>
<evidence type="ECO:0000256" key="5">
    <source>
        <dbReference type="ARBA" id="ARBA00023014"/>
    </source>
</evidence>
<keyword evidence="2" id="KW-0479">Metal-binding</keyword>
<dbReference type="GO" id="GO:0006412">
    <property type="term" value="P:translation"/>
    <property type="evidence" value="ECO:0007669"/>
    <property type="project" value="InterPro"/>
</dbReference>
<proteinExistence type="predicted"/>
<dbReference type="InterPro" id="IPR015324">
    <property type="entry name" value="Ribosomal_Rsm22-like"/>
</dbReference>
<evidence type="ECO:0000256" key="7">
    <source>
        <dbReference type="ARBA" id="ARBA00045681"/>
    </source>
</evidence>
<evidence type="ECO:0000256" key="2">
    <source>
        <dbReference type="ARBA" id="ARBA00022723"/>
    </source>
</evidence>
<dbReference type="Pfam" id="PF09243">
    <property type="entry name" value="Rsm22"/>
    <property type="match status" value="1"/>
</dbReference>
<evidence type="ECO:0000313" key="9">
    <source>
        <dbReference type="Proteomes" id="UP000270094"/>
    </source>
</evidence>
<comment type="subcellular location">
    <subcellularLocation>
        <location evidence="1">Mitochondrion</location>
    </subcellularLocation>
</comment>
<dbReference type="Proteomes" id="UP000270094">
    <property type="component" value="Unassembled WGS sequence"/>
</dbReference>
<keyword evidence="4" id="KW-0408">Iron</keyword>
<dbReference type="GO" id="GO:0051536">
    <property type="term" value="F:iron-sulfur cluster binding"/>
    <property type="evidence" value="ECO:0007669"/>
    <property type="project" value="UniProtKB-KW"/>
</dbReference>
<dbReference type="GO" id="GO:0008168">
    <property type="term" value="F:methyltransferase activity"/>
    <property type="evidence" value="ECO:0007669"/>
    <property type="project" value="InterPro"/>
</dbReference>
<dbReference type="OrthoDB" id="5840590at2759"/>
<sequence length="92" mass="10241">VTLPSALEPALLYAPCPHDLGCPKLGLSVCSFPVKWQVIRADGKKSPRERAGFESGKFSFMILEKGIRQPQTSMARILKTNYNRTELPVFCC</sequence>
<keyword evidence="3" id="KW-0809">Transit peptide</keyword>